<organism evidence="5 6">
    <name type="scientific">Nitzschia inconspicua</name>
    <dbReference type="NCBI Taxonomy" id="303405"/>
    <lineage>
        <taxon>Eukaryota</taxon>
        <taxon>Sar</taxon>
        <taxon>Stramenopiles</taxon>
        <taxon>Ochrophyta</taxon>
        <taxon>Bacillariophyta</taxon>
        <taxon>Bacillariophyceae</taxon>
        <taxon>Bacillariophycidae</taxon>
        <taxon>Bacillariales</taxon>
        <taxon>Bacillariaceae</taxon>
        <taxon>Nitzschia</taxon>
    </lineage>
</organism>
<dbReference type="GO" id="GO:0012505">
    <property type="term" value="C:endomembrane system"/>
    <property type="evidence" value="ECO:0007669"/>
    <property type="project" value="TreeGrafter"/>
</dbReference>
<feature type="region of interest" description="Disordered" evidence="2">
    <location>
        <begin position="42"/>
        <end position="68"/>
    </location>
</feature>
<dbReference type="GO" id="GO:0005886">
    <property type="term" value="C:plasma membrane"/>
    <property type="evidence" value="ECO:0007669"/>
    <property type="project" value="TreeGrafter"/>
</dbReference>
<dbReference type="GO" id="GO:0006887">
    <property type="term" value="P:exocytosis"/>
    <property type="evidence" value="ECO:0007669"/>
    <property type="project" value="TreeGrafter"/>
</dbReference>
<dbReference type="Proteomes" id="UP000693970">
    <property type="component" value="Unassembled WGS sequence"/>
</dbReference>
<dbReference type="GO" id="GO:0048278">
    <property type="term" value="P:vesicle docking"/>
    <property type="evidence" value="ECO:0007669"/>
    <property type="project" value="TreeGrafter"/>
</dbReference>
<accession>A0A9K3M7P7</accession>
<keyword evidence="3" id="KW-0812">Transmembrane</keyword>
<reference evidence="5" key="1">
    <citation type="journal article" date="2021" name="Sci. Rep.">
        <title>Diploid genomic architecture of Nitzschia inconspicua, an elite biomass production diatom.</title>
        <authorList>
            <person name="Oliver A."/>
            <person name="Podell S."/>
            <person name="Pinowska A."/>
            <person name="Traller J.C."/>
            <person name="Smith S.R."/>
            <person name="McClure R."/>
            <person name="Beliaev A."/>
            <person name="Bohutskyi P."/>
            <person name="Hill E.A."/>
            <person name="Rabines A."/>
            <person name="Zheng H."/>
            <person name="Allen L.Z."/>
            <person name="Kuo A."/>
            <person name="Grigoriev I.V."/>
            <person name="Allen A.E."/>
            <person name="Hazlebeck D."/>
            <person name="Allen E.E."/>
        </authorList>
    </citation>
    <scope>NUCLEOTIDE SEQUENCE</scope>
    <source>
        <strain evidence="5">Hildebrandi</strain>
    </source>
</reference>
<evidence type="ECO:0000256" key="1">
    <source>
        <dbReference type="ARBA" id="ARBA00004211"/>
    </source>
</evidence>
<evidence type="ECO:0000259" key="4">
    <source>
        <dbReference type="PROSITE" id="PS50192"/>
    </source>
</evidence>
<dbReference type="GO" id="GO:0006906">
    <property type="term" value="P:vesicle fusion"/>
    <property type="evidence" value="ECO:0007669"/>
    <property type="project" value="TreeGrafter"/>
</dbReference>
<dbReference type="GO" id="GO:0005484">
    <property type="term" value="F:SNAP receptor activity"/>
    <property type="evidence" value="ECO:0007669"/>
    <property type="project" value="TreeGrafter"/>
</dbReference>
<evidence type="ECO:0000256" key="2">
    <source>
        <dbReference type="SAM" id="MobiDB-lite"/>
    </source>
</evidence>
<proteinExistence type="predicted"/>
<keyword evidence="6" id="KW-1185">Reference proteome</keyword>
<feature type="region of interest" description="Disordered" evidence="2">
    <location>
        <begin position="180"/>
        <end position="244"/>
    </location>
</feature>
<feature type="compositionally biased region" description="Polar residues" evidence="2">
    <location>
        <begin position="226"/>
        <end position="237"/>
    </location>
</feature>
<dbReference type="PANTHER" id="PTHR19957">
    <property type="entry name" value="SYNTAXIN"/>
    <property type="match status" value="1"/>
</dbReference>
<gene>
    <name evidence="5" type="ORF">IV203_013831</name>
</gene>
<evidence type="ECO:0000313" key="6">
    <source>
        <dbReference type="Proteomes" id="UP000693970"/>
    </source>
</evidence>
<name>A0A9K3M7P7_9STRA</name>
<reference evidence="5" key="2">
    <citation type="submission" date="2021-04" db="EMBL/GenBank/DDBJ databases">
        <authorList>
            <person name="Podell S."/>
        </authorList>
    </citation>
    <scope>NUCLEOTIDE SEQUENCE</scope>
    <source>
        <strain evidence="5">Hildebrandi</strain>
    </source>
</reference>
<keyword evidence="3" id="KW-1133">Transmembrane helix</keyword>
<evidence type="ECO:0000313" key="5">
    <source>
        <dbReference type="EMBL" id="KAG7374736.1"/>
    </source>
</evidence>
<dbReference type="InterPro" id="IPR045242">
    <property type="entry name" value="Syntaxin"/>
</dbReference>
<dbReference type="OrthoDB" id="421009at2759"/>
<dbReference type="EMBL" id="JAGRRH010000001">
    <property type="protein sequence ID" value="KAG7374736.1"/>
    <property type="molecule type" value="Genomic_DNA"/>
</dbReference>
<dbReference type="GO" id="GO:0031201">
    <property type="term" value="C:SNARE complex"/>
    <property type="evidence" value="ECO:0007669"/>
    <property type="project" value="TreeGrafter"/>
</dbReference>
<comment type="caution">
    <text evidence="5">The sequence shown here is derived from an EMBL/GenBank/DDBJ whole genome shotgun (WGS) entry which is preliminary data.</text>
</comment>
<protein>
    <recommendedName>
        <fullName evidence="4">t-SNARE coiled-coil homology domain-containing protein</fullName>
    </recommendedName>
</protein>
<evidence type="ECO:0000256" key="3">
    <source>
        <dbReference type="SAM" id="Phobius"/>
    </source>
</evidence>
<dbReference type="SMART" id="SM00397">
    <property type="entry name" value="t_SNARE"/>
    <property type="match status" value="1"/>
</dbReference>
<dbReference type="GO" id="GO:0000149">
    <property type="term" value="F:SNARE binding"/>
    <property type="evidence" value="ECO:0007669"/>
    <property type="project" value="TreeGrafter"/>
</dbReference>
<dbReference type="PANTHER" id="PTHR19957:SF307">
    <property type="entry name" value="PROTEIN SSO1-RELATED"/>
    <property type="match status" value="1"/>
</dbReference>
<feature type="transmembrane region" description="Helical" evidence="3">
    <location>
        <begin position="431"/>
        <end position="450"/>
    </location>
</feature>
<dbReference type="PROSITE" id="PS50192">
    <property type="entry name" value="T_SNARE"/>
    <property type="match status" value="1"/>
</dbReference>
<sequence length="452" mass="50044">MNAISHSNNRSIHEGSCSGHAVSRSNELLSCAKTSWKISQQAQSSSDIDSPTVAPSPPHFRLASPSDPPPSNLILLEDGLTLLRSMQYGLKQLQLLVRRRGHTNDPTQEIATLTKQLEQDTQELTEFCTSLLQKRRRSPQERKHWEYVVQWFQQVAARYSEQLQECLKLRGEILTEQAQQRRKLTAANGKSHNANRKPPSHLRGTAAATPLFDSPLFHDPSPPKKATTTSRGPQYNGNGVAAAAAPPPAYTNGHNNAVGGVKPTPTGYGGGVTTTPTPTGGYNGTTGYGYNGSQNNYYYNSSNSNNINTVPPSNVAMGVRQRRGGSTNMSNMNSTVPFQEQEEEEEQKVHSQIQIRQNKRETQKRLNEARQAETMLGELGQMFGKMSTLISQQGETLEKIEDDVECALVDVTAGQEELTKLYGIKKGNRPLIIKTFAILNFLIIFMRAYYKK</sequence>
<feature type="domain" description="T-SNARE coiled-coil homology" evidence="4">
    <location>
        <begin position="359"/>
        <end position="421"/>
    </location>
</feature>
<dbReference type="CDD" id="cd15844">
    <property type="entry name" value="SNARE_syntaxin5"/>
    <property type="match status" value="1"/>
</dbReference>
<keyword evidence="3" id="KW-0472">Membrane</keyword>
<comment type="subcellular location">
    <subcellularLocation>
        <location evidence="1">Membrane</location>
        <topology evidence="1">Single-pass type IV membrane protein</topology>
    </subcellularLocation>
</comment>
<dbReference type="InterPro" id="IPR000727">
    <property type="entry name" value="T_SNARE_dom"/>
</dbReference>
<dbReference type="GO" id="GO:0006886">
    <property type="term" value="P:intracellular protein transport"/>
    <property type="evidence" value="ECO:0007669"/>
    <property type="project" value="TreeGrafter"/>
</dbReference>
<dbReference type="AlphaFoldDB" id="A0A9K3M7P7"/>